<dbReference type="EMBL" id="MU865914">
    <property type="protein sequence ID" value="KAK4455251.1"/>
    <property type="molecule type" value="Genomic_DNA"/>
</dbReference>
<keyword evidence="1" id="KW-0732">Signal</keyword>
<evidence type="ECO:0000256" key="1">
    <source>
        <dbReference type="SAM" id="SignalP"/>
    </source>
</evidence>
<reference evidence="2" key="1">
    <citation type="journal article" date="2023" name="Mol. Phylogenet. Evol.">
        <title>Genome-scale phylogeny and comparative genomics of the fungal order Sordariales.</title>
        <authorList>
            <person name="Hensen N."/>
            <person name="Bonometti L."/>
            <person name="Westerberg I."/>
            <person name="Brannstrom I.O."/>
            <person name="Guillou S."/>
            <person name="Cros-Aarteil S."/>
            <person name="Calhoun S."/>
            <person name="Haridas S."/>
            <person name="Kuo A."/>
            <person name="Mondo S."/>
            <person name="Pangilinan J."/>
            <person name="Riley R."/>
            <person name="LaButti K."/>
            <person name="Andreopoulos B."/>
            <person name="Lipzen A."/>
            <person name="Chen C."/>
            <person name="Yan M."/>
            <person name="Daum C."/>
            <person name="Ng V."/>
            <person name="Clum A."/>
            <person name="Steindorff A."/>
            <person name="Ohm R.A."/>
            <person name="Martin F."/>
            <person name="Silar P."/>
            <person name="Natvig D.O."/>
            <person name="Lalanne C."/>
            <person name="Gautier V."/>
            <person name="Ament-Velasquez S.L."/>
            <person name="Kruys A."/>
            <person name="Hutchinson M.I."/>
            <person name="Powell A.J."/>
            <person name="Barry K."/>
            <person name="Miller A.N."/>
            <person name="Grigoriev I.V."/>
            <person name="Debuchy R."/>
            <person name="Gladieux P."/>
            <person name="Hiltunen Thoren M."/>
            <person name="Johannesson H."/>
        </authorList>
    </citation>
    <scope>NUCLEOTIDE SEQUENCE</scope>
    <source>
        <strain evidence="2">PSN243</strain>
    </source>
</reference>
<protein>
    <submittedName>
        <fullName evidence="2">Uncharacterized protein</fullName>
    </submittedName>
</protein>
<proteinExistence type="predicted"/>
<gene>
    <name evidence="2" type="ORF">QBC34DRAFT_432617</name>
</gene>
<keyword evidence="3" id="KW-1185">Reference proteome</keyword>
<name>A0AAV9H5T3_9PEZI</name>
<sequence>LATTLALALAPTGALGWAQDANGKWIANNHIYDWVGGVPSVHEACTYRNTNNLVPLEGVCGYWTNSNGGQFWGRCWYFPNLLTGKIGSVRCQ</sequence>
<dbReference type="Proteomes" id="UP001321760">
    <property type="component" value="Unassembled WGS sequence"/>
</dbReference>
<comment type="caution">
    <text evidence="2">The sequence shown here is derived from an EMBL/GenBank/DDBJ whole genome shotgun (WGS) entry which is preliminary data.</text>
</comment>
<accession>A0AAV9H5T3</accession>
<organism evidence="2 3">
    <name type="scientific">Podospora aff. communis PSN243</name>
    <dbReference type="NCBI Taxonomy" id="3040156"/>
    <lineage>
        <taxon>Eukaryota</taxon>
        <taxon>Fungi</taxon>
        <taxon>Dikarya</taxon>
        <taxon>Ascomycota</taxon>
        <taxon>Pezizomycotina</taxon>
        <taxon>Sordariomycetes</taxon>
        <taxon>Sordariomycetidae</taxon>
        <taxon>Sordariales</taxon>
        <taxon>Podosporaceae</taxon>
        <taxon>Podospora</taxon>
    </lineage>
</organism>
<feature type="signal peptide" evidence="1">
    <location>
        <begin position="1"/>
        <end position="16"/>
    </location>
</feature>
<evidence type="ECO:0000313" key="3">
    <source>
        <dbReference type="Proteomes" id="UP001321760"/>
    </source>
</evidence>
<dbReference type="AlphaFoldDB" id="A0AAV9H5T3"/>
<reference evidence="2" key="2">
    <citation type="submission" date="2023-05" db="EMBL/GenBank/DDBJ databases">
        <authorList>
            <consortium name="Lawrence Berkeley National Laboratory"/>
            <person name="Steindorff A."/>
            <person name="Hensen N."/>
            <person name="Bonometti L."/>
            <person name="Westerberg I."/>
            <person name="Brannstrom I.O."/>
            <person name="Guillou S."/>
            <person name="Cros-Aarteil S."/>
            <person name="Calhoun S."/>
            <person name="Haridas S."/>
            <person name="Kuo A."/>
            <person name="Mondo S."/>
            <person name="Pangilinan J."/>
            <person name="Riley R."/>
            <person name="Labutti K."/>
            <person name="Andreopoulos B."/>
            <person name="Lipzen A."/>
            <person name="Chen C."/>
            <person name="Yanf M."/>
            <person name="Daum C."/>
            <person name="Ng V."/>
            <person name="Clum A."/>
            <person name="Ohm R."/>
            <person name="Martin F."/>
            <person name="Silar P."/>
            <person name="Natvig D."/>
            <person name="Lalanne C."/>
            <person name="Gautier V."/>
            <person name="Ament-Velasquez S.L."/>
            <person name="Kruys A."/>
            <person name="Hutchinson M.I."/>
            <person name="Powell A.J."/>
            <person name="Barry K."/>
            <person name="Miller A.N."/>
            <person name="Grigoriev I.V."/>
            <person name="Debuchy R."/>
            <person name="Gladieux P."/>
            <person name="Thoren M.H."/>
            <person name="Johannesson H."/>
        </authorList>
    </citation>
    <scope>NUCLEOTIDE SEQUENCE</scope>
    <source>
        <strain evidence="2">PSN243</strain>
    </source>
</reference>
<feature type="non-terminal residue" evidence="2">
    <location>
        <position position="1"/>
    </location>
</feature>
<feature type="chain" id="PRO_5043911502" evidence="1">
    <location>
        <begin position="17"/>
        <end position="92"/>
    </location>
</feature>
<evidence type="ECO:0000313" key="2">
    <source>
        <dbReference type="EMBL" id="KAK4455251.1"/>
    </source>
</evidence>